<sequence length="130" mass="14698">ITAIVPIAGVGFKKWPNQPKNPVSVLHIHGTKDSVIKWKGGWIVGREYPSAKENFANWRKFNKCNKEVDVSKVKIDLARNVDGKETTVTRFTNKKGTVTTELWQGAFGHVTPPSKEARERIIKWMLAQSK</sequence>
<gene>
    <name evidence="1" type="ORF">METZ01_LOCUS466965</name>
</gene>
<name>A0A383B2J3_9ZZZZ</name>
<reference evidence="1" key="1">
    <citation type="submission" date="2018-05" db="EMBL/GenBank/DDBJ databases">
        <authorList>
            <person name="Lanie J.A."/>
            <person name="Ng W.-L."/>
            <person name="Kazmierczak K.M."/>
            <person name="Andrzejewski T.M."/>
            <person name="Davidsen T.M."/>
            <person name="Wayne K.J."/>
            <person name="Tettelin H."/>
            <person name="Glass J.I."/>
            <person name="Rusch D."/>
            <person name="Podicherti R."/>
            <person name="Tsui H.-C.T."/>
            <person name="Winkler M.E."/>
        </authorList>
    </citation>
    <scope>NUCLEOTIDE SEQUENCE</scope>
</reference>
<protein>
    <recommendedName>
        <fullName evidence="2">Phospholipase/carboxylesterase/thioesterase domain-containing protein</fullName>
    </recommendedName>
</protein>
<organism evidence="1">
    <name type="scientific">marine metagenome</name>
    <dbReference type="NCBI Taxonomy" id="408172"/>
    <lineage>
        <taxon>unclassified sequences</taxon>
        <taxon>metagenomes</taxon>
        <taxon>ecological metagenomes</taxon>
    </lineage>
</organism>
<dbReference type="EMBL" id="UINC01196896">
    <property type="protein sequence ID" value="SVE14111.1"/>
    <property type="molecule type" value="Genomic_DNA"/>
</dbReference>
<dbReference type="AlphaFoldDB" id="A0A383B2J3"/>
<dbReference type="InterPro" id="IPR029058">
    <property type="entry name" value="AB_hydrolase_fold"/>
</dbReference>
<accession>A0A383B2J3</accession>
<proteinExistence type="predicted"/>
<feature type="non-terminal residue" evidence="1">
    <location>
        <position position="1"/>
    </location>
</feature>
<evidence type="ECO:0000313" key="1">
    <source>
        <dbReference type="EMBL" id="SVE14111.1"/>
    </source>
</evidence>
<evidence type="ECO:0008006" key="2">
    <source>
        <dbReference type="Google" id="ProtNLM"/>
    </source>
</evidence>
<dbReference type="Gene3D" id="3.40.50.1820">
    <property type="entry name" value="alpha/beta hydrolase"/>
    <property type="match status" value="1"/>
</dbReference>